<dbReference type="GeneID" id="19018360"/>
<dbReference type="RefSeq" id="XP_007515794.1">
    <property type="nucleotide sequence ID" value="XM_007515732.1"/>
</dbReference>
<evidence type="ECO:0000256" key="1">
    <source>
        <dbReference type="SAM" id="MobiDB-lite"/>
    </source>
</evidence>
<dbReference type="KEGG" id="bpg:Bathy01g06250"/>
<reference evidence="2 3" key="1">
    <citation type="submission" date="2011-10" db="EMBL/GenBank/DDBJ databases">
        <authorList>
            <person name="Genoscope - CEA"/>
        </authorList>
    </citation>
    <scope>NUCLEOTIDE SEQUENCE [LARGE SCALE GENOMIC DNA]</scope>
    <source>
        <strain evidence="2 3">RCC 1105</strain>
    </source>
</reference>
<accession>K8EZH4</accession>
<feature type="compositionally biased region" description="Basic and acidic residues" evidence="1">
    <location>
        <begin position="72"/>
        <end position="91"/>
    </location>
</feature>
<protein>
    <submittedName>
        <fullName evidence="2">Uncharacterized protein</fullName>
    </submittedName>
</protein>
<name>K8EZH4_9CHLO</name>
<dbReference type="Proteomes" id="UP000198341">
    <property type="component" value="Chromosome 1"/>
</dbReference>
<gene>
    <name evidence="2" type="ORF">Bathy01g06250</name>
</gene>
<sequence>MSRDADARGGASTSLIEDDSSMRNQWMKFKTKFLACFWDFEAELADWFGLNTSKFYEELEMKEDLEREEEEEKARKERKDGVEMAKMEMAS</sequence>
<keyword evidence="3" id="KW-1185">Reference proteome</keyword>
<proteinExistence type="predicted"/>
<dbReference type="AlphaFoldDB" id="K8EZH4"/>
<organism evidence="2 3">
    <name type="scientific">Bathycoccus prasinos</name>
    <dbReference type="NCBI Taxonomy" id="41875"/>
    <lineage>
        <taxon>Eukaryota</taxon>
        <taxon>Viridiplantae</taxon>
        <taxon>Chlorophyta</taxon>
        <taxon>Mamiellophyceae</taxon>
        <taxon>Mamiellales</taxon>
        <taxon>Bathycoccaceae</taxon>
        <taxon>Bathycoccus</taxon>
    </lineage>
</organism>
<dbReference type="EMBL" id="FO082278">
    <property type="protein sequence ID" value="CCO14673.1"/>
    <property type="molecule type" value="Genomic_DNA"/>
</dbReference>
<evidence type="ECO:0000313" key="3">
    <source>
        <dbReference type="Proteomes" id="UP000198341"/>
    </source>
</evidence>
<evidence type="ECO:0000313" key="2">
    <source>
        <dbReference type="EMBL" id="CCO14673.1"/>
    </source>
</evidence>
<feature type="region of interest" description="Disordered" evidence="1">
    <location>
        <begin position="65"/>
        <end position="91"/>
    </location>
</feature>